<protein>
    <submittedName>
        <fullName evidence="1">Uncharacterized protein</fullName>
    </submittedName>
</protein>
<keyword evidence="2" id="KW-1185">Reference proteome</keyword>
<evidence type="ECO:0000313" key="2">
    <source>
        <dbReference type="Proteomes" id="UP001324287"/>
    </source>
</evidence>
<evidence type="ECO:0000313" key="1">
    <source>
        <dbReference type="EMBL" id="WRL67355.1"/>
    </source>
</evidence>
<dbReference type="EMBL" id="CP141261">
    <property type="protein sequence ID" value="WRL67355.1"/>
    <property type="molecule type" value="Genomic_DNA"/>
</dbReference>
<sequence>MSARTARWTAAVAATSAAALLTGCGVDEGSGTDSGRLTVLAGFYPSSGRPPASAGISCRSRR</sequence>
<dbReference type="Proteomes" id="UP001324287">
    <property type="component" value="Chromosome"/>
</dbReference>
<name>A0ABZ1B985_9ACTN</name>
<dbReference type="RefSeq" id="WP_324278662.1">
    <property type="nucleotide sequence ID" value="NZ_CP141261.1"/>
</dbReference>
<accession>A0ABZ1B985</accession>
<gene>
    <name evidence="1" type="ORF">U6N30_07780</name>
</gene>
<reference evidence="1 2" key="1">
    <citation type="submission" date="2023-12" db="EMBL/GenBank/DDBJ databases">
        <title>Blastococcus brunescens sp. nov., an actonobacterium isolated from sandstone collected in sahara desert.</title>
        <authorList>
            <person name="Gtari M."/>
            <person name="Ghodhbane F."/>
        </authorList>
    </citation>
    <scope>NUCLEOTIDE SEQUENCE [LARGE SCALE GENOMIC DNA]</scope>
    <source>
        <strain evidence="1 2">BMG 8361</strain>
    </source>
</reference>
<proteinExistence type="predicted"/>
<organism evidence="1 2">
    <name type="scientific">Blastococcus brunescens</name>
    <dbReference type="NCBI Taxonomy" id="1564165"/>
    <lineage>
        <taxon>Bacteria</taxon>
        <taxon>Bacillati</taxon>
        <taxon>Actinomycetota</taxon>
        <taxon>Actinomycetes</taxon>
        <taxon>Geodermatophilales</taxon>
        <taxon>Geodermatophilaceae</taxon>
        <taxon>Blastococcus</taxon>
    </lineage>
</organism>
<dbReference type="PROSITE" id="PS51257">
    <property type="entry name" value="PROKAR_LIPOPROTEIN"/>
    <property type="match status" value="1"/>
</dbReference>